<evidence type="ECO:0000313" key="2">
    <source>
        <dbReference type="Proteomes" id="UP001223072"/>
    </source>
</evidence>
<keyword evidence="2" id="KW-1185">Reference proteome</keyword>
<dbReference type="Proteomes" id="UP001223072">
    <property type="component" value="Unassembled WGS sequence"/>
</dbReference>
<sequence length="46" mass="4727">MPASASVSYARIHVMQTCRPELSGVAPDRAVAGPLISGSDGTSRAR</sequence>
<name>A0ABU0RP39_9ACTN</name>
<organism evidence="1 2">
    <name type="scientific">Streptomyces turgidiscabies</name>
    <dbReference type="NCBI Taxonomy" id="85558"/>
    <lineage>
        <taxon>Bacteria</taxon>
        <taxon>Bacillati</taxon>
        <taxon>Actinomycetota</taxon>
        <taxon>Actinomycetes</taxon>
        <taxon>Kitasatosporales</taxon>
        <taxon>Streptomycetaceae</taxon>
        <taxon>Streptomyces</taxon>
    </lineage>
</organism>
<protein>
    <submittedName>
        <fullName evidence="1">Uncharacterized protein</fullName>
    </submittedName>
</protein>
<evidence type="ECO:0000313" key="1">
    <source>
        <dbReference type="EMBL" id="MDQ0933759.1"/>
    </source>
</evidence>
<reference evidence="1 2" key="1">
    <citation type="submission" date="2023-07" db="EMBL/GenBank/DDBJ databases">
        <title>Comparative genomics of wheat-associated soil bacteria to identify genetic determinants of phenazine resistance.</title>
        <authorList>
            <person name="Mouncey N."/>
        </authorList>
    </citation>
    <scope>NUCLEOTIDE SEQUENCE [LARGE SCALE GENOMIC DNA]</scope>
    <source>
        <strain evidence="1 2">W2I16</strain>
    </source>
</reference>
<gene>
    <name evidence="1" type="ORF">QFZ49_003699</name>
</gene>
<comment type="caution">
    <text evidence="1">The sequence shown here is derived from an EMBL/GenBank/DDBJ whole genome shotgun (WGS) entry which is preliminary data.</text>
</comment>
<accession>A0ABU0RP39</accession>
<proteinExistence type="predicted"/>
<dbReference type="EMBL" id="JAUSZS010000004">
    <property type="protein sequence ID" value="MDQ0933759.1"/>
    <property type="molecule type" value="Genomic_DNA"/>
</dbReference>